<keyword evidence="3" id="KW-1185">Reference proteome</keyword>
<proteinExistence type="predicted"/>
<evidence type="ECO:0000313" key="3">
    <source>
        <dbReference type="Proteomes" id="UP000595437"/>
    </source>
</evidence>
<protein>
    <submittedName>
        <fullName evidence="2">Uncharacterized protein</fullName>
    </submittedName>
</protein>
<sequence length="94" mass="11155">MRNYKDNVNQKDSNQTESLENENADDLKWKTVTSKKKGKMGQANPSEPTKPFKRKRGTSQMKLPLQKEPERMNWAYLYNNKIITKLRDGFFMLR</sequence>
<dbReference type="Proteomes" id="UP000595437">
    <property type="component" value="Chromosome 10"/>
</dbReference>
<name>A0A7T8JZD8_CALRO</name>
<evidence type="ECO:0000256" key="1">
    <source>
        <dbReference type="SAM" id="MobiDB-lite"/>
    </source>
</evidence>
<evidence type="ECO:0000313" key="2">
    <source>
        <dbReference type="EMBL" id="QQP40872.1"/>
    </source>
</evidence>
<gene>
    <name evidence="2" type="ORF">FKW44_015066</name>
</gene>
<feature type="region of interest" description="Disordered" evidence="1">
    <location>
        <begin position="1"/>
        <end position="66"/>
    </location>
</feature>
<reference evidence="3" key="1">
    <citation type="submission" date="2021-01" db="EMBL/GenBank/DDBJ databases">
        <title>Caligus Genome Assembly.</title>
        <authorList>
            <person name="Gallardo-Escarate C."/>
        </authorList>
    </citation>
    <scope>NUCLEOTIDE SEQUENCE [LARGE SCALE GENOMIC DNA]</scope>
</reference>
<accession>A0A7T8JZD8</accession>
<dbReference type="AlphaFoldDB" id="A0A7T8JZD8"/>
<organism evidence="2 3">
    <name type="scientific">Caligus rogercresseyi</name>
    <name type="common">Sea louse</name>
    <dbReference type="NCBI Taxonomy" id="217165"/>
    <lineage>
        <taxon>Eukaryota</taxon>
        <taxon>Metazoa</taxon>
        <taxon>Ecdysozoa</taxon>
        <taxon>Arthropoda</taxon>
        <taxon>Crustacea</taxon>
        <taxon>Multicrustacea</taxon>
        <taxon>Hexanauplia</taxon>
        <taxon>Copepoda</taxon>
        <taxon>Siphonostomatoida</taxon>
        <taxon>Caligidae</taxon>
        <taxon>Caligus</taxon>
    </lineage>
</organism>
<dbReference type="EMBL" id="CP045899">
    <property type="protein sequence ID" value="QQP40872.1"/>
    <property type="molecule type" value="Genomic_DNA"/>
</dbReference>